<gene>
    <name evidence="2" type="ORF">I312_04239</name>
</gene>
<evidence type="ECO:0000256" key="1">
    <source>
        <dbReference type="SAM" id="MobiDB-lite"/>
    </source>
</evidence>
<evidence type="ECO:0000313" key="2">
    <source>
        <dbReference type="EMBL" id="KIR46748.1"/>
    </source>
</evidence>
<reference evidence="2" key="1">
    <citation type="submission" date="2015-01" db="EMBL/GenBank/DDBJ databases">
        <title>The Genome Sequence of Cryptococcus gattii CA1280.</title>
        <authorList>
            <consortium name="The Broad Institute Genomics Platform"/>
            <person name="Cuomo C."/>
            <person name="Litvintseva A."/>
            <person name="Chen Y."/>
            <person name="Heitman J."/>
            <person name="Sun S."/>
            <person name="Springer D."/>
            <person name="Dromer F."/>
            <person name="Young S."/>
            <person name="Zeng Q."/>
            <person name="Gargeya S."/>
            <person name="Abouelleil A."/>
            <person name="Alvarado L."/>
            <person name="Chapman S.B."/>
            <person name="Gainer-Dewar J."/>
            <person name="Goldberg J."/>
            <person name="Griggs A."/>
            <person name="Gujja S."/>
            <person name="Hansen M."/>
            <person name="Howarth C."/>
            <person name="Imamovic A."/>
            <person name="Larimer J."/>
            <person name="Murphy C."/>
            <person name="Naylor J."/>
            <person name="Pearson M."/>
            <person name="Priest M."/>
            <person name="Roberts A."/>
            <person name="Saif S."/>
            <person name="Shea T."/>
            <person name="Sykes S."/>
            <person name="Wortman J."/>
            <person name="Nusbaum C."/>
            <person name="Birren B."/>
        </authorList>
    </citation>
    <scope>NUCLEOTIDE SEQUENCE [LARGE SCALE GENOMIC DNA]</scope>
    <source>
        <strain evidence="2">CA1280</strain>
    </source>
</reference>
<dbReference type="AlphaFoldDB" id="A0A0D0UEP1"/>
<feature type="compositionally biased region" description="Low complexity" evidence="1">
    <location>
        <begin position="25"/>
        <end position="35"/>
    </location>
</feature>
<feature type="region of interest" description="Disordered" evidence="1">
    <location>
        <begin position="24"/>
        <end position="49"/>
    </location>
</feature>
<dbReference type="EMBL" id="KN847983">
    <property type="protein sequence ID" value="KIR46748.1"/>
    <property type="molecule type" value="Genomic_DNA"/>
</dbReference>
<protein>
    <submittedName>
        <fullName evidence="2">Uncharacterized protein</fullName>
    </submittedName>
</protein>
<name>A0A0D0UEP1_CRYGA</name>
<proteinExistence type="predicted"/>
<dbReference type="HOGENOM" id="CLU_2158250_0_0_1"/>
<organism evidence="2">
    <name type="scientific">Cryptococcus bacillisporus CA1280</name>
    <dbReference type="NCBI Taxonomy" id="1296109"/>
    <lineage>
        <taxon>Eukaryota</taxon>
        <taxon>Fungi</taxon>
        <taxon>Dikarya</taxon>
        <taxon>Basidiomycota</taxon>
        <taxon>Agaricomycotina</taxon>
        <taxon>Tremellomycetes</taxon>
        <taxon>Tremellales</taxon>
        <taxon>Cryptococcaceae</taxon>
        <taxon>Cryptococcus</taxon>
        <taxon>Cryptococcus gattii species complex</taxon>
    </lineage>
</organism>
<accession>A0A0D0UEP1</accession>
<sequence>MSFAMTCTARIGFPVAVTARLRRYSPPSSDAAPSAGGELFSPISRHDASSPAAEPMLRLISSLAPAWCLWRGVDQGFDAADELESGGDGRCDIGIIIIKMSKQQQQQQNAS</sequence>